<comment type="caution">
    <text evidence="1">The sequence shown here is derived from an EMBL/GenBank/DDBJ whole genome shotgun (WGS) entry which is preliminary data.</text>
</comment>
<evidence type="ECO:0000313" key="1">
    <source>
        <dbReference type="EMBL" id="CAL4160623.1"/>
    </source>
</evidence>
<dbReference type="EMBL" id="CAXKWB010044415">
    <property type="protein sequence ID" value="CAL4160623.1"/>
    <property type="molecule type" value="Genomic_DNA"/>
</dbReference>
<name>A0AAV2S6V6_MEGNR</name>
<feature type="non-terminal residue" evidence="1">
    <location>
        <position position="1"/>
    </location>
</feature>
<feature type="non-terminal residue" evidence="1">
    <location>
        <position position="131"/>
    </location>
</feature>
<protein>
    <submittedName>
        <fullName evidence="1">Uncharacterized protein</fullName>
    </submittedName>
</protein>
<accession>A0AAV2S6V6</accession>
<evidence type="ECO:0000313" key="2">
    <source>
        <dbReference type="Proteomes" id="UP001497623"/>
    </source>
</evidence>
<proteinExistence type="predicted"/>
<reference evidence="1 2" key="1">
    <citation type="submission" date="2024-05" db="EMBL/GenBank/DDBJ databases">
        <authorList>
            <person name="Wallberg A."/>
        </authorList>
    </citation>
    <scope>NUCLEOTIDE SEQUENCE [LARGE SCALE GENOMIC DNA]</scope>
</reference>
<keyword evidence="2" id="KW-1185">Reference proteome</keyword>
<dbReference type="Proteomes" id="UP001497623">
    <property type="component" value="Unassembled WGS sequence"/>
</dbReference>
<sequence length="131" mass="14501">EGLPGQFCLEGLQGQFLRMERTAVFVIFLSLHSNCFGSYQYPESPTPPSYLPPSPPAYLPPSKNRSCDGERVTVINISTIPITKTVQLPPITNTKTLPPLTSFLPIPPVTMTWPVFETETQEPVTRTISLP</sequence>
<dbReference type="AlphaFoldDB" id="A0AAV2S6V6"/>
<organism evidence="1 2">
    <name type="scientific">Meganyctiphanes norvegica</name>
    <name type="common">Northern krill</name>
    <name type="synonym">Thysanopoda norvegica</name>
    <dbReference type="NCBI Taxonomy" id="48144"/>
    <lineage>
        <taxon>Eukaryota</taxon>
        <taxon>Metazoa</taxon>
        <taxon>Ecdysozoa</taxon>
        <taxon>Arthropoda</taxon>
        <taxon>Crustacea</taxon>
        <taxon>Multicrustacea</taxon>
        <taxon>Malacostraca</taxon>
        <taxon>Eumalacostraca</taxon>
        <taxon>Eucarida</taxon>
        <taxon>Euphausiacea</taxon>
        <taxon>Euphausiidae</taxon>
        <taxon>Meganyctiphanes</taxon>
    </lineage>
</organism>
<gene>
    <name evidence="1" type="ORF">MNOR_LOCUS32519</name>
</gene>